<dbReference type="InterPro" id="IPR021153">
    <property type="entry name" value="HrcA_C"/>
</dbReference>
<dbReference type="PIRSF" id="PIRSF005485">
    <property type="entry name" value="HrcA"/>
    <property type="match status" value="1"/>
</dbReference>
<dbReference type="SUPFAM" id="SSF55781">
    <property type="entry name" value="GAF domain-like"/>
    <property type="match status" value="1"/>
</dbReference>
<organism evidence="8 9">
    <name type="scientific">Carboxydothermus pertinax</name>
    <dbReference type="NCBI Taxonomy" id="870242"/>
    <lineage>
        <taxon>Bacteria</taxon>
        <taxon>Bacillati</taxon>
        <taxon>Bacillota</taxon>
        <taxon>Clostridia</taxon>
        <taxon>Thermoanaerobacterales</taxon>
        <taxon>Thermoanaerobacteraceae</taxon>
        <taxon>Carboxydothermus</taxon>
    </lineage>
</organism>
<dbReference type="OrthoDB" id="9783139at2"/>
<name>A0A1L8CT84_9THEO</name>
<dbReference type="Gene3D" id="3.30.390.60">
    <property type="entry name" value="Heat-inducible transcription repressor hrca homolog, domain 3"/>
    <property type="match status" value="1"/>
</dbReference>
<dbReference type="InterPro" id="IPR036388">
    <property type="entry name" value="WH-like_DNA-bd_sf"/>
</dbReference>
<dbReference type="GO" id="GO:0003677">
    <property type="term" value="F:DNA binding"/>
    <property type="evidence" value="ECO:0007669"/>
    <property type="project" value="InterPro"/>
</dbReference>
<dbReference type="InterPro" id="IPR023120">
    <property type="entry name" value="WHTH_transcript_rep_HrcA_IDD"/>
</dbReference>
<dbReference type="AlphaFoldDB" id="A0A1L8CT84"/>
<evidence type="ECO:0000256" key="6">
    <source>
        <dbReference type="HAMAP-Rule" id="MF_00081"/>
    </source>
</evidence>
<accession>A0A1L8CT84</accession>
<dbReference type="Proteomes" id="UP000187485">
    <property type="component" value="Unassembled WGS sequence"/>
</dbReference>
<dbReference type="RefSeq" id="WP_075858482.1">
    <property type="nucleotide sequence ID" value="NZ_BDJK01000008.1"/>
</dbReference>
<dbReference type="NCBIfam" id="TIGR00331">
    <property type="entry name" value="hrcA"/>
    <property type="match status" value="1"/>
</dbReference>
<dbReference type="HAMAP" id="MF_00081">
    <property type="entry name" value="HrcA"/>
    <property type="match status" value="1"/>
</dbReference>
<dbReference type="GO" id="GO:0045892">
    <property type="term" value="P:negative regulation of DNA-templated transcription"/>
    <property type="evidence" value="ECO:0007669"/>
    <property type="project" value="UniProtKB-UniRule"/>
</dbReference>
<dbReference type="FunFam" id="1.10.10.10:FF:000049">
    <property type="entry name" value="Heat-inducible transcription repressor HrcA"/>
    <property type="match status" value="1"/>
</dbReference>
<sequence>MIDERKRKILMAIVQDYISTAEPVGSRTIAKKYDLGISPATIRNEMADLEEMGYLEQPHTSAGRIPSVLGYRYYVDYLMEKPTLSKEEENFIRKVYEDKINSIGELLEKTGKVLSSLTRYTAVVISPEAGKVPLKHLQLLLLQPGKVLLIVVLEDSSLHHRVFEVPGNITTQDLEKVSAILNAKLLGVNPEKIRTSLLREIYYELAQHQNLINITLELISSLNQDDQENRVILGGLINLFNQPEFRNVEKVKTLLSLLEQEEKIKEIFSQVNLGVNVKIGRELNIKEIEDCSMIAAGYFSYGNSRGFIGVLGPTRMEYAKTVATVEFLSKYLSEIFGNKNY</sequence>
<dbReference type="Pfam" id="PF01628">
    <property type="entry name" value="HrcA"/>
    <property type="match status" value="1"/>
</dbReference>
<keyword evidence="1 6" id="KW-0678">Repressor</keyword>
<keyword evidence="4 6" id="KW-0804">Transcription</keyword>
<dbReference type="EMBL" id="BDJK01000008">
    <property type="protein sequence ID" value="GAV22039.1"/>
    <property type="molecule type" value="Genomic_DNA"/>
</dbReference>
<evidence type="ECO:0000256" key="3">
    <source>
        <dbReference type="ARBA" id="ARBA00023016"/>
    </source>
</evidence>
<dbReference type="PANTHER" id="PTHR34824">
    <property type="entry name" value="HEAT-INDUCIBLE TRANSCRIPTION REPRESSOR HRCA"/>
    <property type="match status" value="1"/>
</dbReference>
<dbReference type="PANTHER" id="PTHR34824:SF1">
    <property type="entry name" value="HEAT-INDUCIBLE TRANSCRIPTION REPRESSOR HRCA"/>
    <property type="match status" value="1"/>
</dbReference>
<dbReference type="Gene3D" id="3.30.450.40">
    <property type="match status" value="1"/>
</dbReference>
<gene>
    <name evidence="6" type="primary">hrcA</name>
    <name evidence="8" type="ORF">cpu_05490</name>
</gene>
<comment type="function">
    <text evidence="5 6">Negative regulator of class I heat shock genes (grpE-dnaK-dnaJ and groELS operons). Prevents heat-shock induction of these operons.</text>
</comment>
<feature type="domain" description="Heat-inducible transcription repressor HrcA C-terminal" evidence="7">
    <location>
        <begin position="105"/>
        <end position="322"/>
    </location>
</feature>
<evidence type="ECO:0000256" key="2">
    <source>
        <dbReference type="ARBA" id="ARBA00023015"/>
    </source>
</evidence>
<dbReference type="InterPro" id="IPR036390">
    <property type="entry name" value="WH_DNA-bd_sf"/>
</dbReference>
<dbReference type="SUPFAM" id="SSF46785">
    <property type="entry name" value="Winged helix' DNA-binding domain"/>
    <property type="match status" value="1"/>
</dbReference>
<keyword evidence="3 6" id="KW-0346">Stress response</keyword>
<reference evidence="9" key="1">
    <citation type="submission" date="2016-12" db="EMBL/GenBank/DDBJ databases">
        <title>Draft Genome Sequences od Carboxydothermus pertinax and islandicus, Hydrogenogenic Carboxydotrophic Bacteria.</title>
        <authorList>
            <person name="Fukuyama Y."/>
            <person name="Ohmae K."/>
            <person name="Yoneda Y."/>
            <person name="Yoshida T."/>
            <person name="Sako Y."/>
        </authorList>
    </citation>
    <scope>NUCLEOTIDE SEQUENCE [LARGE SCALE GENOMIC DNA]</scope>
    <source>
        <strain evidence="9">Ug1</strain>
    </source>
</reference>
<keyword evidence="9" id="KW-1185">Reference proteome</keyword>
<keyword evidence="2 6" id="KW-0805">Transcription regulation</keyword>
<evidence type="ECO:0000313" key="9">
    <source>
        <dbReference type="Proteomes" id="UP000187485"/>
    </source>
</evidence>
<evidence type="ECO:0000256" key="1">
    <source>
        <dbReference type="ARBA" id="ARBA00022491"/>
    </source>
</evidence>
<evidence type="ECO:0000256" key="5">
    <source>
        <dbReference type="ARBA" id="ARBA00055319"/>
    </source>
</evidence>
<dbReference type="InterPro" id="IPR002571">
    <property type="entry name" value="HrcA"/>
</dbReference>
<evidence type="ECO:0000256" key="4">
    <source>
        <dbReference type="ARBA" id="ARBA00023163"/>
    </source>
</evidence>
<comment type="similarity">
    <text evidence="6">Belongs to the HrcA family.</text>
</comment>
<evidence type="ECO:0000313" key="8">
    <source>
        <dbReference type="EMBL" id="GAV22039.1"/>
    </source>
</evidence>
<dbReference type="InterPro" id="IPR029016">
    <property type="entry name" value="GAF-like_dom_sf"/>
</dbReference>
<protein>
    <recommendedName>
        <fullName evidence="6">Heat-inducible transcription repressor HrcA</fullName>
    </recommendedName>
</protein>
<dbReference type="STRING" id="870242.cpu_05490"/>
<evidence type="ECO:0000259" key="7">
    <source>
        <dbReference type="Pfam" id="PF01628"/>
    </source>
</evidence>
<comment type="caution">
    <text evidence="8">The sequence shown here is derived from an EMBL/GenBank/DDBJ whole genome shotgun (WGS) entry which is preliminary data.</text>
</comment>
<dbReference type="Gene3D" id="1.10.10.10">
    <property type="entry name" value="Winged helix-like DNA-binding domain superfamily/Winged helix DNA-binding domain"/>
    <property type="match status" value="1"/>
</dbReference>
<proteinExistence type="inferred from homology"/>